<evidence type="ECO:0000313" key="2">
    <source>
        <dbReference type="Proteomes" id="UP000218796"/>
    </source>
</evidence>
<keyword evidence="2" id="KW-1185">Reference proteome</keyword>
<gene>
    <name evidence="1" type="ORF">CJD50_22845</name>
</gene>
<accession>A0A2A2M6A4</accession>
<protein>
    <recommendedName>
        <fullName evidence="3">DUF968 domain-containing protein</fullName>
    </recommendedName>
</protein>
<dbReference type="OrthoDB" id="6700725at2"/>
<organism evidence="1 2">
    <name type="scientific">Hafnia paralvei</name>
    <dbReference type="NCBI Taxonomy" id="546367"/>
    <lineage>
        <taxon>Bacteria</taxon>
        <taxon>Pseudomonadati</taxon>
        <taxon>Pseudomonadota</taxon>
        <taxon>Gammaproteobacteria</taxon>
        <taxon>Enterobacterales</taxon>
        <taxon>Hafniaceae</taxon>
        <taxon>Hafnia</taxon>
    </lineage>
</organism>
<sequence length="219" mass="24338">MIGIFTAYPQNDLGLTVLKTGRGVFLRGTRVAVMSLNAAQEHLKAGILPAVNQLEALNPHFQGLYDNETVFRLCGGSTALDHYVLWLSKCQWLGCDAKHYVPYPVGNNGSICICRSCEHKLNTQVIPDKLVDISRQNRIAFILNHICEQMGQPADRQLSQADIFVWCLRNNLQSHLPSALLHNLLDYEPNESTGKECDISPSYAPLELLGKRLSEVGHG</sequence>
<evidence type="ECO:0000313" key="1">
    <source>
        <dbReference type="EMBL" id="PAV94016.1"/>
    </source>
</evidence>
<dbReference type="Proteomes" id="UP000218796">
    <property type="component" value="Unassembled WGS sequence"/>
</dbReference>
<reference evidence="1 2" key="1">
    <citation type="submission" date="2017-08" db="EMBL/GenBank/DDBJ databases">
        <title>Draft Genome Sequence of Hafnia alvei CITHA-6 Isolated from Raw Bovine Milk.</title>
        <authorList>
            <person name="Culligan E.P."/>
            <person name="Mcsweeney A."/>
            <person name="O'Doherty C."/>
            <person name="Gleeson E."/>
            <person name="O'Riordan D."/>
            <person name="Sleator R.D."/>
        </authorList>
    </citation>
    <scope>NUCLEOTIDE SEQUENCE [LARGE SCALE GENOMIC DNA]</scope>
    <source>
        <strain evidence="1 2">CITHA-6</strain>
    </source>
</reference>
<proteinExistence type="predicted"/>
<dbReference type="EMBL" id="NQMS01000022">
    <property type="protein sequence ID" value="PAV94016.1"/>
    <property type="molecule type" value="Genomic_DNA"/>
</dbReference>
<comment type="caution">
    <text evidence="1">The sequence shown here is derived from an EMBL/GenBank/DDBJ whole genome shotgun (WGS) entry which is preliminary data.</text>
</comment>
<dbReference type="AlphaFoldDB" id="A0A2A2M6A4"/>
<name>A0A2A2M6A4_9GAMM</name>
<evidence type="ECO:0008006" key="3">
    <source>
        <dbReference type="Google" id="ProtNLM"/>
    </source>
</evidence>
<dbReference type="RefSeq" id="WP_095661845.1">
    <property type="nucleotide sequence ID" value="NZ_NQMS01000022.1"/>
</dbReference>